<dbReference type="SUPFAM" id="SSF51445">
    <property type="entry name" value="(Trans)glycosidases"/>
    <property type="match status" value="1"/>
</dbReference>
<dbReference type="Gene3D" id="2.70.98.10">
    <property type="match status" value="1"/>
</dbReference>
<dbReference type="InterPro" id="IPR008979">
    <property type="entry name" value="Galactose-bd-like_sf"/>
</dbReference>
<dbReference type="InterPro" id="IPR004199">
    <property type="entry name" value="B-gal_small/dom_5"/>
</dbReference>
<dbReference type="GO" id="GO:0005990">
    <property type="term" value="P:lactose catabolic process"/>
    <property type="evidence" value="ECO:0007669"/>
    <property type="project" value="TreeGrafter"/>
</dbReference>
<evidence type="ECO:0000256" key="2">
    <source>
        <dbReference type="ARBA" id="ARBA00001913"/>
    </source>
</evidence>
<organism evidence="15 16">
    <name type="scientific">Capnocytophaga canis</name>
    <dbReference type="NCBI Taxonomy" id="1848903"/>
    <lineage>
        <taxon>Bacteria</taxon>
        <taxon>Pseudomonadati</taxon>
        <taxon>Bacteroidota</taxon>
        <taxon>Flavobacteriia</taxon>
        <taxon>Flavobacteriales</taxon>
        <taxon>Flavobacteriaceae</taxon>
        <taxon>Capnocytophaga</taxon>
    </lineage>
</organism>
<dbReference type="InterPro" id="IPR017853">
    <property type="entry name" value="GH"/>
</dbReference>
<dbReference type="Pfam" id="PF02837">
    <property type="entry name" value="Glyco_hydro_2_N"/>
    <property type="match status" value="1"/>
</dbReference>
<dbReference type="Pfam" id="PF16353">
    <property type="entry name" value="LacZ_4"/>
    <property type="match status" value="1"/>
</dbReference>
<dbReference type="InterPro" id="IPR032312">
    <property type="entry name" value="LacZ_4"/>
</dbReference>
<evidence type="ECO:0000256" key="10">
    <source>
        <dbReference type="ARBA" id="ARBA00023295"/>
    </source>
</evidence>
<evidence type="ECO:0000256" key="9">
    <source>
        <dbReference type="ARBA" id="ARBA00022837"/>
    </source>
</evidence>
<dbReference type="PANTHER" id="PTHR46323">
    <property type="entry name" value="BETA-GALACTOSIDASE"/>
    <property type="match status" value="1"/>
</dbReference>
<evidence type="ECO:0000256" key="3">
    <source>
        <dbReference type="ARBA" id="ARBA00001959"/>
    </source>
</evidence>
<evidence type="ECO:0000256" key="6">
    <source>
        <dbReference type="ARBA" id="ARBA00012756"/>
    </source>
</evidence>
<dbReference type="GO" id="GO:0030246">
    <property type="term" value="F:carbohydrate binding"/>
    <property type="evidence" value="ECO:0007669"/>
    <property type="project" value="InterPro"/>
</dbReference>
<dbReference type="InterPro" id="IPR006102">
    <property type="entry name" value="Ig-like_GH2"/>
</dbReference>
<evidence type="ECO:0000256" key="11">
    <source>
        <dbReference type="ARBA" id="ARBA00032230"/>
    </source>
</evidence>
<comment type="cofactor">
    <cofactor evidence="3">
        <name>Na(+)</name>
        <dbReference type="ChEBI" id="CHEBI:29101"/>
    </cofactor>
</comment>
<evidence type="ECO:0000256" key="8">
    <source>
        <dbReference type="ARBA" id="ARBA00022801"/>
    </source>
</evidence>
<dbReference type="Pfam" id="PF02836">
    <property type="entry name" value="Glyco_hydro_2_C"/>
    <property type="match status" value="1"/>
</dbReference>
<sequence length="1066" mass="123490">MTTVVKFFASTLLLSCFSANLHAQDQPFLDPIFENPAVQEINRMPMRSHYLPFESSEKAEKKNYKASNRYIDLNGKWNFLWKEDYKQLPTDFFKTDYNDSSWDKIQVPSVWELNGYGTAIYVNEKFEFATKNPNPPDVPDGINQPAGLYRKEFSIPSDWKNEKVYLHLGAVKSAFKLYVNGKFVGVGKDSKLASEFDITDYVSAGKNQIAMEVRRWTDGSFLEAQDMWRLSGITRDCYVYARPKVHLYDIDAKTGLSNGYTDGKLDLLVQIWNETDENKGNYQLETAIFNDKNQKIWQETKSITQIQRKNSKTELYFSANLPLVKQWSAEIPNLYRLEVLLRDDKNQISEAVSMHIGFRSIEIKGSDLMVNGKRIFIKGVNRHDTDPVTGQVISRESMEKDILLMKQLNVNSVRTSHYPNDPYFYELCDKYGLYVMDEANVESHGMGYKPERTLATNTAWEEAHKQRIMRMYQRDKNHPSIIIWSLGNEAGNGWNFYQAYKMLKALDPQRPIHHELAHYDWNTDIESRMYRRIPFLIDYGLSHPKKPFLLCEYAHAMGNSIGNFKEYWDVFESYPGLQGGYIWDWMDQGIYKKNASGKTILAYGGDFGDKNTPSDNNFLINGVIASDRTFHPHSYEVRKVYQEIGFSFEKDKLMVQNKYFFRDLSNFEFSWTLLRNGTPINQGKLDNINVLPRQKGVFPLVIREKLTKKGKNTQEINRLASEIVKNDPENEYYLQIEGKLKSDEGILTANTSLAFAEFPLNTYKKPVYQVDNNIITTEQTDKEITLSNRNFKATISKEKGRLVYHQTNGKENISGEGLYLNLWRPATDNDFGAGLQKKLKDLRYADKDAKIEKITLSDAENGQKQVKIYKFLIENSIKFTQTLTFDGKGSFLVENTFVPLRESDRLTFKIGNHVTLSKDFTNLEWYGRGPWESYEDRQTSAFVGLYKGSIDEQYHPYVRPQESGNKTQVRYAKLLRKDGSGILVQSEEKFMNINALPYSPASLYPGEEKQQTHSEELEKDQHIHLDVDYQQLGVGGDNSWGNLPMAQYLLYLHRPYSYSYRIIPVK</sequence>
<comment type="subunit">
    <text evidence="5">Monomer.</text>
</comment>
<keyword evidence="13" id="KW-0732">Signal</keyword>
<comment type="cofactor">
    <cofactor evidence="2">
        <name>Ca(2+)</name>
        <dbReference type="ChEBI" id="CHEBI:29108"/>
    </cofactor>
</comment>
<dbReference type="AlphaFoldDB" id="A0A0B7HYX3"/>
<dbReference type="InterPro" id="IPR011013">
    <property type="entry name" value="Gal_mutarotase_sf_dom"/>
</dbReference>
<dbReference type="GO" id="GO:0009341">
    <property type="term" value="C:beta-galactosidase complex"/>
    <property type="evidence" value="ECO:0007669"/>
    <property type="project" value="InterPro"/>
</dbReference>
<dbReference type="InterPro" id="IPR006101">
    <property type="entry name" value="Glyco_hydro_2"/>
</dbReference>
<name>A0A0B7HYX3_9FLAO</name>
<dbReference type="PROSITE" id="PS00608">
    <property type="entry name" value="GLYCOSYL_HYDROL_F2_2"/>
    <property type="match status" value="1"/>
</dbReference>
<dbReference type="InterPro" id="IPR006103">
    <property type="entry name" value="Glyco_hydro_2_cat"/>
</dbReference>
<dbReference type="Pfam" id="PF00703">
    <property type="entry name" value="Glyco_hydro_2"/>
    <property type="match status" value="1"/>
</dbReference>
<reference evidence="15 16" key="1">
    <citation type="submission" date="2015-01" db="EMBL/GenBank/DDBJ databases">
        <authorList>
            <person name="Xiang T."/>
            <person name="Song Y."/>
            <person name="Huang L."/>
            <person name="Wang B."/>
            <person name="Wu P."/>
        </authorList>
    </citation>
    <scope>NUCLEOTIDE SEQUENCE [LARGE SCALE GENOMIC DNA]</scope>
    <source>
        <strain evidence="15 16">CcD38</strain>
    </source>
</reference>
<dbReference type="SUPFAM" id="SSF49785">
    <property type="entry name" value="Galactose-binding domain-like"/>
    <property type="match status" value="1"/>
</dbReference>
<evidence type="ECO:0000256" key="5">
    <source>
        <dbReference type="ARBA" id="ARBA00011245"/>
    </source>
</evidence>
<protein>
    <recommendedName>
        <fullName evidence="7 12">Beta-galactosidase</fullName>
        <ecNumber evidence="6 12">3.2.1.23</ecNumber>
    </recommendedName>
    <alternativeName>
        <fullName evidence="11 12">Lactase</fullName>
    </alternativeName>
</protein>
<comment type="catalytic activity">
    <reaction evidence="1 12">
        <text>Hydrolysis of terminal non-reducing beta-D-galactose residues in beta-D-galactosides.</text>
        <dbReference type="EC" id="3.2.1.23"/>
    </reaction>
</comment>
<dbReference type="InterPro" id="IPR050347">
    <property type="entry name" value="Bact_Beta-galactosidase"/>
</dbReference>
<evidence type="ECO:0000256" key="12">
    <source>
        <dbReference type="RuleBase" id="RU361154"/>
    </source>
</evidence>
<dbReference type="EC" id="3.2.1.23" evidence="6 12"/>
<evidence type="ECO:0000313" key="15">
    <source>
        <dbReference type="EMBL" id="CEN44620.1"/>
    </source>
</evidence>
<proteinExistence type="inferred from homology"/>
<keyword evidence="16" id="KW-1185">Reference proteome</keyword>
<evidence type="ECO:0000256" key="13">
    <source>
        <dbReference type="SAM" id="SignalP"/>
    </source>
</evidence>
<dbReference type="SUPFAM" id="SSF74650">
    <property type="entry name" value="Galactose mutarotase-like"/>
    <property type="match status" value="1"/>
</dbReference>
<evidence type="ECO:0000256" key="7">
    <source>
        <dbReference type="ARBA" id="ARBA00013303"/>
    </source>
</evidence>
<comment type="similarity">
    <text evidence="4 12">Belongs to the glycosyl hydrolase 2 family.</text>
</comment>
<dbReference type="InterPro" id="IPR036156">
    <property type="entry name" value="Beta-gal/glucu_dom_sf"/>
</dbReference>
<dbReference type="InterPro" id="IPR006104">
    <property type="entry name" value="Glyco_hydro_2_N"/>
</dbReference>
<evidence type="ECO:0000256" key="1">
    <source>
        <dbReference type="ARBA" id="ARBA00001412"/>
    </source>
</evidence>
<dbReference type="PANTHER" id="PTHR46323:SF2">
    <property type="entry name" value="BETA-GALACTOSIDASE"/>
    <property type="match status" value="1"/>
</dbReference>
<dbReference type="InterPro" id="IPR023232">
    <property type="entry name" value="Glyco_hydro_2_AS"/>
</dbReference>
<feature type="domain" description="Beta galactosidase small chain/" evidence="14">
    <location>
        <begin position="785"/>
        <end position="1063"/>
    </location>
</feature>
<evidence type="ECO:0000256" key="4">
    <source>
        <dbReference type="ARBA" id="ARBA00007401"/>
    </source>
</evidence>
<dbReference type="InterPro" id="IPR014718">
    <property type="entry name" value="GH-type_carb-bd"/>
</dbReference>
<keyword evidence="9" id="KW-0106">Calcium</keyword>
<feature type="signal peptide" evidence="13">
    <location>
        <begin position="1"/>
        <end position="23"/>
    </location>
</feature>
<evidence type="ECO:0000259" key="14">
    <source>
        <dbReference type="SMART" id="SM01038"/>
    </source>
</evidence>
<feature type="chain" id="PRO_5002132735" description="Beta-galactosidase" evidence="13">
    <location>
        <begin position="24"/>
        <end position="1066"/>
    </location>
</feature>
<dbReference type="InterPro" id="IPR023230">
    <property type="entry name" value="Glyco_hydro_2_CS"/>
</dbReference>
<dbReference type="FunFam" id="3.20.20.80:FF:000018">
    <property type="entry name" value="Beta-galactosidase"/>
    <property type="match status" value="1"/>
</dbReference>
<dbReference type="GO" id="GO:0004565">
    <property type="term" value="F:beta-galactosidase activity"/>
    <property type="evidence" value="ECO:0007669"/>
    <property type="project" value="UniProtKB-EC"/>
</dbReference>
<dbReference type="EMBL" id="CDOI01000101">
    <property type="protein sequence ID" value="CEN44620.1"/>
    <property type="molecule type" value="Genomic_DNA"/>
</dbReference>
<dbReference type="SMART" id="SM01038">
    <property type="entry name" value="Bgal_small_N"/>
    <property type="match status" value="1"/>
</dbReference>
<dbReference type="Proteomes" id="UP000045051">
    <property type="component" value="Unassembled WGS sequence"/>
</dbReference>
<dbReference type="Gene3D" id="3.20.20.80">
    <property type="entry name" value="Glycosidases"/>
    <property type="match status" value="1"/>
</dbReference>
<gene>
    <name evidence="15" type="ORF">CCAND38_190015</name>
</gene>
<keyword evidence="10 12" id="KW-0326">Glycosidase</keyword>
<dbReference type="InterPro" id="IPR013783">
    <property type="entry name" value="Ig-like_fold"/>
</dbReference>
<dbReference type="PRINTS" id="PR00132">
    <property type="entry name" value="GLHYDRLASE2"/>
</dbReference>
<accession>A0A0B7HYX3</accession>
<evidence type="ECO:0000313" key="16">
    <source>
        <dbReference type="Proteomes" id="UP000045051"/>
    </source>
</evidence>
<dbReference type="PROSITE" id="PS00719">
    <property type="entry name" value="GLYCOSYL_HYDROL_F2_1"/>
    <property type="match status" value="1"/>
</dbReference>
<keyword evidence="8 12" id="KW-0378">Hydrolase</keyword>
<dbReference type="Pfam" id="PF02929">
    <property type="entry name" value="Bgal_small_N"/>
    <property type="match status" value="1"/>
</dbReference>
<dbReference type="Gene3D" id="2.60.120.260">
    <property type="entry name" value="Galactose-binding domain-like"/>
    <property type="match status" value="1"/>
</dbReference>
<dbReference type="SUPFAM" id="SSF49303">
    <property type="entry name" value="beta-Galactosidase/glucuronidase domain"/>
    <property type="match status" value="2"/>
</dbReference>
<dbReference type="Gene3D" id="2.60.40.10">
    <property type="entry name" value="Immunoglobulins"/>
    <property type="match status" value="2"/>
</dbReference>